<name>A0AA37UFE0_9MICO</name>
<evidence type="ECO:0000259" key="1">
    <source>
        <dbReference type="Pfam" id="PF25967"/>
    </source>
</evidence>
<proteinExistence type="predicted"/>
<dbReference type="InterPro" id="IPR011053">
    <property type="entry name" value="Single_hybrid_motif"/>
</dbReference>
<reference evidence="2 3" key="1">
    <citation type="journal article" date="2014" name="Int. J. Syst. Evol. Microbiol.">
        <title>Complete genome sequence of Corynebacterium casei LMG S-19264T (=DSM 44701T), isolated from a smear-ripened cheese.</title>
        <authorList>
            <consortium name="US DOE Joint Genome Institute (JGI-PGF)"/>
            <person name="Walter F."/>
            <person name="Albersmeier A."/>
            <person name="Kalinowski J."/>
            <person name="Ruckert C."/>
        </authorList>
    </citation>
    <scope>NUCLEOTIDE SEQUENCE [LARGE SCALE GENOMIC DNA]</scope>
    <source>
        <strain evidence="2 3">NBRC 112289</strain>
    </source>
</reference>
<organism evidence="2 3">
    <name type="scientific">Arenivirga flava</name>
    <dbReference type="NCBI Taxonomy" id="1930060"/>
    <lineage>
        <taxon>Bacteria</taxon>
        <taxon>Bacillati</taxon>
        <taxon>Actinomycetota</taxon>
        <taxon>Actinomycetes</taxon>
        <taxon>Micrococcales</taxon>
        <taxon>Microbacteriaceae</taxon>
        <taxon>Arenivirga</taxon>
    </lineage>
</organism>
<dbReference type="Pfam" id="PF25967">
    <property type="entry name" value="RND-MFP_C"/>
    <property type="match status" value="1"/>
</dbReference>
<keyword evidence="3" id="KW-1185">Reference proteome</keyword>
<protein>
    <recommendedName>
        <fullName evidence="1">Multidrug resistance protein MdtA-like C-terminal permuted SH3 domain-containing protein</fullName>
    </recommendedName>
</protein>
<accession>A0AA37UFE0</accession>
<gene>
    <name evidence="2" type="ORF">GCM10025874_03240</name>
</gene>
<dbReference type="GO" id="GO:0015562">
    <property type="term" value="F:efflux transmembrane transporter activity"/>
    <property type="evidence" value="ECO:0007669"/>
    <property type="project" value="TreeGrafter"/>
</dbReference>
<dbReference type="PANTHER" id="PTHR30469:SF33">
    <property type="entry name" value="SLR1207 PROTEIN"/>
    <property type="match status" value="1"/>
</dbReference>
<sequence length="310" mass="31479">MHVARTWVFPILRIVIAIVIAVALVQLAFFSGGADAEETATPTGSVGQPEVLVERADVENGVRFDAAIAADEAVPVLTAADATVRTVPVAIDQRVAAGQVLATVRNAAGRTVEITAPVAGTVVQLEVLVDQFLSVGQAVAAVAPDTFHARAVIDAAQQYRLVDRPDVGTVTVAGGPQPFECTGLRIDATAPSAEAGGTVETIVRCAIPSEVVVFAGLSAELEITAGSAEDVLVVPTTAVEGSVGAGTVYLPSGGDEPEDREVVLGITDGVNVEIVEGLEEGDSVLAFTPTATANGAEGLCYPDAGGMVCP</sequence>
<dbReference type="InterPro" id="IPR058627">
    <property type="entry name" value="MdtA-like_C"/>
</dbReference>
<dbReference type="PANTHER" id="PTHR30469">
    <property type="entry name" value="MULTIDRUG RESISTANCE PROTEIN MDTA"/>
    <property type="match status" value="1"/>
</dbReference>
<evidence type="ECO:0000313" key="2">
    <source>
        <dbReference type="EMBL" id="GMA27071.1"/>
    </source>
</evidence>
<dbReference type="Proteomes" id="UP001157160">
    <property type="component" value="Unassembled WGS sequence"/>
</dbReference>
<dbReference type="AlphaFoldDB" id="A0AA37UFE0"/>
<evidence type="ECO:0000313" key="3">
    <source>
        <dbReference type="Proteomes" id="UP001157160"/>
    </source>
</evidence>
<feature type="domain" description="Multidrug resistance protein MdtA-like C-terminal permuted SH3" evidence="1">
    <location>
        <begin position="230"/>
        <end position="284"/>
    </location>
</feature>
<dbReference type="Gene3D" id="2.40.420.20">
    <property type="match status" value="1"/>
</dbReference>
<comment type="caution">
    <text evidence="2">The sequence shown here is derived from an EMBL/GenBank/DDBJ whole genome shotgun (WGS) entry which is preliminary data.</text>
</comment>
<dbReference type="EMBL" id="BSUL01000001">
    <property type="protein sequence ID" value="GMA27071.1"/>
    <property type="molecule type" value="Genomic_DNA"/>
</dbReference>
<dbReference type="Gene3D" id="2.40.50.100">
    <property type="match status" value="1"/>
</dbReference>
<dbReference type="RefSeq" id="WP_284229343.1">
    <property type="nucleotide sequence ID" value="NZ_BSUL01000001.1"/>
</dbReference>
<dbReference type="SUPFAM" id="SSF51230">
    <property type="entry name" value="Single hybrid motif"/>
    <property type="match status" value="1"/>
</dbReference>
<dbReference type="GO" id="GO:1990281">
    <property type="term" value="C:efflux pump complex"/>
    <property type="evidence" value="ECO:0007669"/>
    <property type="project" value="TreeGrafter"/>
</dbReference>